<sequence length="101" mass="10696">MKDFKYDSKTQTAWVPSDLDADSLVPASESAEWSAALQNGALSDGRALKSVNYVFSDPGAAEYNSSALSFLKIGTFTGSLDSPKPFGDGPSFSTKEDFGIS</sequence>
<proteinExistence type="predicted"/>
<evidence type="ECO:0000313" key="2">
    <source>
        <dbReference type="EMBL" id="QED26136.1"/>
    </source>
</evidence>
<dbReference type="KEGG" id="bbae:FRD01_02440"/>
<reference evidence="2 3" key="1">
    <citation type="submission" date="2019-08" db="EMBL/GenBank/DDBJ databases">
        <authorList>
            <person name="Liang Q."/>
        </authorList>
    </citation>
    <scope>NUCLEOTIDE SEQUENCE [LARGE SCALE GENOMIC DNA]</scope>
    <source>
        <strain evidence="2 3">V1718</strain>
    </source>
</reference>
<protein>
    <submittedName>
        <fullName evidence="2">Uncharacterized protein</fullName>
    </submittedName>
</protein>
<accession>A0A5B8XQZ2</accession>
<organism evidence="2 3">
    <name type="scientific">Microvenator marinus</name>
    <dbReference type="NCBI Taxonomy" id="2600177"/>
    <lineage>
        <taxon>Bacteria</taxon>
        <taxon>Deltaproteobacteria</taxon>
        <taxon>Bradymonadales</taxon>
        <taxon>Microvenatoraceae</taxon>
        <taxon>Microvenator</taxon>
    </lineage>
</organism>
<dbReference type="EMBL" id="CP042467">
    <property type="protein sequence ID" value="QED26136.1"/>
    <property type="molecule type" value="Genomic_DNA"/>
</dbReference>
<dbReference type="Proteomes" id="UP000321595">
    <property type="component" value="Chromosome"/>
</dbReference>
<name>A0A5B8XQZ2_9DELT</name>
<dbReference type="OrthoDB" id="5514661at2"/>
<evidence type="ECO:0000313" key="3">
    <source>
        <dbReference type="Proteomes" id="UP000321595"/>
    </source>
</evidence>
<dbReference type="AlphaFoldDB" id="A0A5B8XQZ2"/>
<keyword evidence="3" id="KW-1185">Reference proteome</keyword>
<dbReference type="RefSeq" id="WP_146957316.1">
    <property type="nucleotide sequence ID" value="NZ_CP042467.1"/>
</dbReference>
<gene>
    <name evidence="2" type="ORF">FRD01_02440</name>
</gene>
<feature type="region of interest" description="Disordered" evidence="1">
    <location>
        <begin position="79"/>
        <end position="101"/>
    </location>
</feature>
<evidence type="ECO:0000256" key="1">
    <source>
        <dbReference type="SAM" id="MobiDB-lite"/>
    </source>
</evidence>